<gene>
    <name evidence="3" type="ORF">V6N12_026189</name>
</gene>
<evidence type="ECO:0000313" key="3">
    <source>
        <dbReference type="EMBL" id="KAK8545353.1"/>
    </source>
</evidence>
<feature type="domain" description="LRAT" evidence="2">
    <location>
        <begin position="1"/>
        <end position="115"/>
    </location>
</feature>
<evidence type="ECO:0000313" key="4">
    <source>
        <dbReference type="Proteomes" id="UP001472677"/>
    </source>
</evidence>
<dbReference type="Pfam" id="PF04970">
    <property type="entry name" value="LRAT"/>
    <property type="match status" value="1"/>
</dbReference>
<sequence>MVIHLQGKAKKSKPLPLCQKCGNKRVINGEIAKVCVDCFLDGEKLEIFDYGVPPSEFSARRSGTCSLRHSKPPSEVIRTAVDFLRGESSAAYDWFYNNCEDFAVYCKTGSKGSAQVGEVIGAAGLVACATLLGPVTALGFAGAFVLSKFLRR</sequence>
<evidence type="ECO:0000256" key="1">
    <source>
        <dbReference type="SAM" id="Phobius"/>
    </source>
</evidence>
<feature type="transmembrane region" description="Helical" evidence="1">
    <location>
        <begin position="119"/>
        <end position="146"/>
    </location>
</feature>
<comment type="caution">
    <text evidence="3">The sequence shown here is derived from an EMBL/GenBank/DDBJ whole genome shotgun (WGS) entry which is preliminary data.</text>
</comment>
<keyword evidence="1" id="KW-1133">Transmembrane helix</keyword>
<dbReference type="Gene3D" id="3.90.1720.10">
    <property type="entry name" value="endopeptidase domain like (from Nostoc punctiforme)"/>
    <property type="match status" value="1"/>
</dbReference>
<dbReference type="Proteomes" id="UP001472677">
    <property type="component" value="Unassembled WGS sequence"/>
</dbReference>
<keyword evidence="4" id="KW-1185">Reference proteome</keyword>
<protein>
    <recommendedName>
        <fullName evidence="2">LRAT domain-containing protein</fullName>
    </recommendedName>
</protein>
<evidence type="ECO:0000259" key="2">
    <source>
        <dbReference type="PROSITE" id="PS51934"/>
    </source>
</evidence>
<dbReference type="PROSITE" id="PS51934">
    <property type="entry name" value="LRAT"/>
    <property type="match status" value="1"/>
</dbReference>
<dbReference type="PANTHER" id="PTHR46137">
    <property type="entry name" value="OS05G0310600 PROTEIN"/>
    <property type="match status" value="1"/>
</dbReference>
<accession>A0ABR2DR21</accession>
<reference evidence="3 4" key="1">
    <citation type="journal article" date="2024" name="G3 (Bethesda)">
        <title>Genome assembly of Hibiscus sabdariffa L. provides insights into metabolisms of medicinal natural products.</title>
        <authorList>
            <person name="Kim T."/>
        </authorList>
    </citation>
    <scope>NUCLEOTIDE SEQUENCE [LARGE SCALE GENOMIC DNA]</scope>
    <source>
        <strain evidence="3">TK-2024</strain>
        <tissue evidence="3">Old leaves</tissue>
    </source>
</reference>
<keyword evidence="1" id="KW-0472">Membrane</keyword>
<name>A0ABR2DR21_9ROSI</name>
<dbReference type="InterPro" id="IPR007053">
    <property type="entry name" value="LRAT_dom"/>
</dbReference>
<dbReference type="EMBL" id="JBBPBM010000023">
    <property type="protein sequence ID" value="KAK8545353.1"/>
    <property type="molecule type" value="Genomic_DNA"/>
</dbReference>
<dbReference type="PANTHER" id="PTHR46137:SF1">
    <property type="entry name" value="LRAT DOMAIN-CONTAINING PROTEIN"/>
    <property type="match status" value="1"/>
</dbReference>
<organism evidence="3 4">
    <name type="scientific">Hibiscus sabdariffa</name>
    <name type="common">roselle</name>
    <dbReference type="NCBI Taxonomy" id="183260"/>
    <lineage>
        <taxon>Eukaryota</taxon>
        <taxon>Viridiplantae</taxon>
        <taxon>Streptophyta</taxon>
        <taxon>Embryophyta</taxon>
        <taxon>Tracheophyta</taxon>
        <taxon>Spermatophyta</taxon>
        <taxon>Magnoliopsida</taxon>
        <taxon>eudicotyledons</taxon>
        <taxon>Gunneridae</taxon>
        <taxon>Pentapetalae</taxon>
        <taxon>rosids</taxon>
        <taxon>malvids</taxon>
        <taxon>Malvales</taxon>
        <taxon>Malvaceae</taxon>
        <taxon>Malvoideae</taxon>
        <taxon>Hibiscus</taxon>
    </lineage>
</organism>
<proteinExistence type="predicted"/>
<keyword evidence="1" id="KW-0812">Transmembrane</keyword>